<keyword evidence="2" id="KW-1185">Reference proteome</keyword>
<sequence>MKRVKAVDSALRYLESNKPKAIIVTDEGITEPTTRPVVEKLYTYIQNGGRVIIGLHFPTFVAVGKLNYFFTHHFGLSWRRGSYTRDDFQLNPACSLPNYVAARSFPPPYSMKALHLIGAKPEEKIFVPIPGDPSQPARYTAEYLDSTEARVLAARIERGYIVYIGDMNPEEGSDKVIVAFCGLSMTGDD</sequence>
<evidence type="ECO:0000313" key="1">
    <source>
        <dbReference type="EMBL" id="RFU30491.1"/>
    </source>
</evidence>
<dbReference type="Proteomes" id="UP000258309">
    <property type="component" value="Unassembled WGS sequence"/>
</dbReference>
<organism evidence="1 2">
    <name type="scientific">Scytalidium lignicola</name>
    <name type="common">Hyphomycete</name>
    <dbReference type="NCBI Taxonomy" id="5539"/>
    <lineage>
        <taxon>Eukaryota</taxon>
        <taxon>Fungi</taxon>
        <taxon>Dikarya</taxon>
        <taxon>Ascomycota</taxon>
        <taxon>Pezizomycotina</taxon>
        <taxon>Leotiomycetes</taxon>
        <taxon>Leotiomycetes incertae sedis</taxon>
        <taxon>Scytalidium</taxon>
    </lineage>
</organism>
<dbReference type="OrthoDB" id="245563at2759"/>
<dbReference type="OMA" id="FAPYESG"/>
<dbReference type="EMBL" id="NCSJ02000099">
    <property type="protein sequence ID" value="RFU30491.1"/>
    <property type="molecule type" value="Genomic_DNA"/>
</dbReference>
<name>A0A3E2HBG4_SCYLI</name>
<reference evidence="1 2" key="1">
    <citation type="submission" date="2018-05" db="EMBL/GenBank/DDBJ databases">
        <title>Draft genome sequence of Scytalidium lignicola DSM 105466, a ubiquitous saprotrophic fungus.</title>
        <authorList>
            <person name="Buettner E."/>
            <person name="Gebauer A.M."/>
            <person name="Hofrichter M."/>
            <person name="Liers C."/>
            <person name="Kellner H."/>
        </authorList>
    </citation>
    <scope>NUCLEOTIDE SEQUENCE [LARGE SCALE GENOMIC DNA]</scope>
    <source>
        <strain evidence="1 2">DSM 105466</strain>
    </source>
</reference>
<feature type="non-terminal residue" evidence="1">
    <location>
        <position position="1"/>
    </location>
</feature>
<evidence type="ECO:0000313" key="2">
    <source>
        <dbReference type="Proteomes" id="UP000258309"/>
    </source>
</evidence>
<accession>A0A3E2HBG4</accession>
<dbReference type="AlphaFoldDB" id="A0A3E2HBG4"/>
<gene>
    <name evidence="1" type="ORF">B7463_g5864</name>
</gene>
<dbReference type="STRING" id="5539.A0A3E2HBG4"/>
<proteinExistence type="predicted"/>
<feature type="non-terminal residue" evidence="1">
    <location>
        <position position="189"/>
    </location>
</feature>
<protein>
    <submittedName>
        <fullName evidence="1">Uncharacterized protein</fullName>
    </submittedName>
</protein>
<comment type="caution">
    <text evidence="1">The sequence shown here is derived from an EMBL/GenBank/DDBJ whole genome shotgun (WGS) entry which is preliminary data.</text>
</comment>